<proteinExistence type="predicted"/>
<accession>A0AAN2CDJ3</accession>
<sequence length="120" mass="13331">MFGDSVTPVSLTLTLSRREREPFSSVCYPGKHFVSTRYVTRLTGQAQRRPAMGIQHPSRFNARWRLRLTGPAPGTVTPHAGQAQRRPAMGIQHPSRFNARWRLRLTGPTPGSVTPQAGQA</sequence>
<name>A0AAN2CDJ3_9ENTR</name>
<dbReference type="Proteomes" id="UP001058353">
    <property type="component" value="Chromosome"/>
</dbReference>
<protein>
    <submittedName>
        <fullName evidence="2">Uncharacterized protein</fullName>
    </submittedName>
</protein>
<evidence type="ECO:0000313" key="3">
    <source>
        <dbReference type="Proteomes" id="UP001058353"/>
    </source>
</evidence>
<organism evidence="2 3">
    <name type="scientific">Klebsiella quasipneumoniae subsp. quasipneumoniae</name>
    <dbReference type="NCBI Taxonomy" id="1667327"/>
    <lineage>
        <taxon>Bacteria</taxon>
        <taxon>Pseudomonadati</taxon>
        <taxon>Pseudomonadota</taxon>
        <taxon>Gammaproteobacteria</taxon>
        <taxon>Enterobacterales</taxon>
        <taxon>Enterobacteriaceae</taxon>
        <taxon>Klebsiella/Raoultella group</taxon>
        <taxon>Klebsiella</taxon>
        <taxon>Klebsiella pneumoniae complex</taxon>
    </lineage>
</organism>
<feature type="region of interest" description="Disordered" evidence="1">
    <location>
        <begin position="69"/>
        <end position="92"/>
    </location>
</feature>
<dbReference type="RefSeq" id="WP_261902409.1">
    <property type="nucleotide sequence ID" value="NZ_AP026392.1"/>
</dbReference>
<evidence type="ECO:0000256" key="1">
    <source>
        <dbReference type="SAM" id="MobiDB-lite"/>
    </source>
</evidence>
<evidence type="ECO:0000313" key="2">
    <source>
        <dbReference type="EMBL" id="BDO13343.1"/>
    </source>
</evidence>
<gene>
    <name evidence="2" type="ORF">KAM644c_24090</name>
</gene>
<reference evidence="2" key="1">
    <citation type="submission" date="2022-07" db="EMBL/GenBank/DDBJ databases">
        <title>Complete genome sequence of carbapenem-resistant Klebsiella spp. in Japan.</title>
        <authorList>
            <person name="Maehana S."/>
            <person name="Suzuki M."/>
            <person name="Kitasato H."/>
        </authorList>
    </citation>
    <scope>NUCLEOTIDE SEQUENCE</scope>
    <source>
        <strain evidence="2">KAM644</strain>
    </source>
</reference>
<dbReference type="EMBL" id="AP026407">
    <property type="protein sequence ID" value="BDO13343.1"/>
    <property type="molecule type" value="Genomic_DNA"/>
</dbReference>
<dbReference type="AlphaFoldDB" id="A0AAN2CDJ3"/>